<comment type="subcellular location">
    <subcellularLocation>
        <location evidence="2">Cell membrane</location>
    </subcellularLocation>
    <subcellularLocation>
        <location evidence="1">Membrane</location>
        <topology evidence="1">Single-pass membrane protein</topology>
    </subcellularLocation>
</comment>
<protein>
    <recommendedName>
        <fullName evidence="5">serine-type D-Ala-D-Ala carboxypeptidase</fullName>
        <ecNumber evidence="5">3.4.16.4</ecNumber>
    </recommendedName>
</protein>
<evidence type="ECO:0000256" key="13">
    <source>
        <dbReference type="ARBA" id="ARBA00034000"/>
    </source>
</evidence>
<dbReference type="UniPathway" id="UPA00219"/>
<keyword evidence="8" id="KW-0133">Cell shape</keyword>
<evidence type="ECO:0000256" key="14">
    <source>
        <dbReference type="SAM" id="Coils"/>
    </source>
</evidence>
<dbReference type="SUPFAM" id="SSF56601">
    <property type="entry name" value="beta-lactamase/transpeptidase-like"/>
    <property type="match status" value="1"/>
</dbReference>
<dbReference type="InterPro" id="IPR001460">
    <property type="entry name" value="PCN-bd_Tpept"/>
</dbReference>
<dbReference type="GO" id="GO:0009252">
    <property type="term" value="P:peptidoglycan biosynthetic process"/>
    <property type="evidence" value="ECO:0007669"/>
    <property type="project" value="UniProtKB-UniPathway"/>
</dbReference>
<dbReference type="InterPro" id="IPR050515">
    <property type="entry name" value="Beta-lactam/transpept"/>
</dbReference>
<dbReference type="Proteomes" id="UP000465778">
    <property type="component" value="Unassembled WGS sequence"/>
</dbReference>
<feature type="coiled-coil region" evidence="14">
    <location>
        <begin position="130"/>
        <end position="157"/>
    </location>
</feature>
<dbReference type="SUPFAM" id="SSF56519">
    <property type="entry name" value="Penicillin binding protein dimerisation domain"/>
    <property type="match status" value="1"/>
</dbReference>
<feature type="region of interest" description="Disordered" evidence="15">
    <location>
        <begin position="692"/>
        <end position="728"/>
    </location>
</feature>
<evidence type="ECO:0000256" key="15">
    <source>
        <dbReference type="SAM" id="MobiDB-lite"/>
    </source>
</evidence>
<evidence type="ECO:0000256" key="6">
    <source>
        <dbReference type="ARBA" id="ARBA00022475"/>
    </source>
</evidence>
<evidence type="ECO:0000256" key="3">
    <source>
        <dbReference type="ARBA" id="ARBA00004752"/>
    </source>
</evidence>
<evidence type="ECO:0000313" key="18">
    <source>
        <dbReference type="EMBL" id="KAF0825637.1"/>
    </source>
</evidence>
<keyword evidence="7" id="KW-0812">Transmembrane</keyword>
<evidence type="ECO:0000256" key="4">
    <source>
        <dbReference type="ARBA" id="ARBA00007171"/>
    </source>
</evidence>
<evidence type="ECO:0000256" key="11">
    <source>
        <dbReference type="ARBA" id="ARBA00023136"/>
    </source>
</evidence>
<dbReference type="RefSeq" id="WP_159344220.1">
    <property type="nucleotide sequence ID" value="NZ_JBALOT010000001.1"/>
</dbReference>
<evidence type="ECO:0000256" key="10">
    <source>
        <dbReference type="ARBA" id="ARBA00022989"/>
    </source>
</evidence>
<keyword evidence="6" id="KW-1003">Cell membrane</keyword>
<dbReference type="InterPro" id="IPR036138">
    <property type="entry name" value="PBP_dimer_sf"/>
</dbReference>
<dbReference type="PANTHER" id="PTHR30627:SF2">
    <property type="entry name" value="PEPTIDOGLYCAN D,D-TRANSPEPTIDASE MRDA"/>
    <property type="match status" value="1"/>
</dbReference>
<dbReference type="GO" id="GO:0005886">
    <property type="term" value="C:plasma membrane"/>
    <property type="evidence" value="ECO:0007669"/>
    <property type="project" value="UniProtKB-SubCell"/>
</dbReference>
<comment type="similarity">
    <text evidence="4">Belongs to the transpeptidase family.</text>
</comment>
<proteinExistence type="inferred from homology"/>
<dbReference type="Gene3D" id="3.90.1310.10">
    <property type="entry name" value="Penicillin-binding protein 2a (Domain 2)"/>
    <property type="match status" value="1"/>
</dbReference>
<evidence type="ECO:0000313" key="19">
    <source>
        <dbReference type="Proteomes" id="UP000465778"/>
    </source>
</evidence>
<dbReference type="EMBL" id="VDEM01000003">
    <property type="protein sequence ID" value="KAF0825637.1"/>
    <property type="molecule type" value="Genomic_DNA"/>
</dbReference>
<dbReference type="GO" id="GO:0071972">
    <property type="term" value="F:peptidoglycan L,D-transpeptidase activity"/>
    <property type="evidence" value="ECO:0007669"/>
    <property type="project" value="TreeGrafter"/>
</dbReference>
<dbReference type="GO" id="GO:0008658">
    <property type="term" value="F:penicillin binding"/>
    <property type="evidence" value="ECO:0007669"/>
    <property type="project" value="InterPro"/>
</dbReference>
<keyword evidence="14" id="KW-0175">Coiled coil</keyword>
<evidence type="ECO:0000256" key="1">
    <source>
        <dbReference type="ARBA" id="ARBA00004167"/>
    </source>
</evidence>
<evidence type="ECO:0000256" key="5">
    <source>
        <dbReference type="ARBA" id="ARBA00012448"/>
    </source>
</evidence>
<feature type="domain" description="Penicillin-binding protein transpeptidase" evidence="16">
    <location>
        <begin position="349"/>
        <end position="678"/>
    </location>
</feature>
<keyword evidence="12" id="KW-0961">Cell wall biogenesis/degradation</keyword>
<reference evidence="18 19" key="1">
    <citation type="journal article" date="2020" name="G3 (Bethesda)">
        <title>Whole Genome Sequencing and Comparative Genomics of Two Nematicidal Bacillus Strains Reveals a Wide Range of Possible Virulence Factors.</title>
        <authorList>
            <person name="Susic N."/>
            <person name="Janezic S."/>
            <person name="Rupnik M."/>
            <person name="Geric Stare B."/>
        </authorList>
    </citation>
    <scope>NUCLEOTIDE SEQUENCE [LARGE SCALE GENOMIC DNA]</scope>
    <source>
        <strain evidence="18 19">I-1582</strain>
    </source>
</reference>
<organism evidence="18 19">
    <name type="scientific">Cytobacillus firmus</name>
    <name type="common">Bacillus firmus</name>
    <dbReference type="NCBI Taxonomy" id="1399"/>
    <lineage>
        <taxon>Bacteria</taxon>
        <taxon>Bacillati</taxon>
        <taxon>Bacillota</taxon>
        <taxon>Bacilli</taxon>
        <taxon>Bacillales</taxon>
        <taxon>Bacillaceae</taxon>
        <taxon>Cytobacillus</taxon>
    </lineage>
</organism>
<dbReference type="GO" id="GO:0009002">
    <property type="term" value="F:serine-type D-Ala-D-Ala carboxypeptidase activity"/>
    <property type="evidence" value="ECO:0007669"/>
    <property type="project" value="UniProtKB-EC"/>
</dbReference>
<sequence length="728" mass="82503">MNRKKKKTHVPFRLNMLFFTVFLLFSMLILRLGMVQIVYGDDYKREIERTEDVTVNSPVPRGKMFDRNGQVIVDNTPQNAITFTNNGYKQDEMLEVSEKLAKLIDKDTKKVQERDKKDYWIMKNPEKAEEKVTKKDKEELEKKYEGNEKELDKAIYQLTLDRITEEELSELTKDDLEVLAIYREFTSGYALTPQIVKNKKVTPEEFAVVSENLQVLPGVDTTTDWERYYAFGDTLKSVLGKVTSSDEGLPAEQIEYYMARDYSRNDRVGKSYIEMQYEEVLHGQKAKVKNITDKAGNVLETIPITDGQRGKDLVLSIDMDLQKEVEKIIEEELRKAKASSGTALLDRAYVVLMDPHTGEVLSMAGKKIVKDKDTGQSEMQDDALGNITTTYNVGSAVKGATILTGYKTGAINPGTVFYDRPLKIKGTPVKKSWRNFGPLNDINALKFSSNVYMFETVINIGGGKYEFEKPLWIDKKAFSTVRESFAQFGLGVRTGIDLPNEQTGFKGMSALPGFMLDLSIGQYDTYSNMQLAQYVSVIANGGNRMEPHIVKEIREPLMENNELGPIVQEMEPKVLNRVELEDGWMDRVQEGFRRVMQEKGGTGYSYFAGKEYKPAGKTGTAEAFYDGPERSKFGKEPPEVMNLSLVGYAPSENPEIAMAVLVPWAYQGSVDHGANKKIGERVLDAYFELKKERQKKGSDSKESVQKVENIDEVIEGQEDARKENEENE</sequence>
<evidence type="ECO:0000256" key="12">
    <source>
        <dbReference type="ARBA" id="ARBA00023316"/>
    </source>
</evidence>
<dbReference type="Pfam" id="PF00905">
    <property type="entry name" value="Transpeptidase"/>
    <property type="match status" value="1"/>
</dbReference>
<dbReference type="OrthoDB" id="9770103at2"/>
<name>A0A800NFD2_CYTFI</name>
<dbReference type="PANTHER" id="PTHR30627">
    <property type="entry name" value="PEPTIDOGLYCAN D,D-TRANSPEPTIDASE"/>
    <property type="match status" value="1"/>
</dbReference>
<dbReference type="InterPro" id="IPR012338">
    <property type="entry name" value="Beta-lactam/transpept-like"/>
</dbReference>
<evidence type="ECO:0000256" key="7">
    <source>
        <dbReference type="ARBA" id="ARBA00022692"/>
    </source>
</evidence>
<evidence type="ECO:0000256" key="9">
    <source>
        <dbReference type="ARBA" id="ARBA00022984"/>
    </source>
</evidence>
<dbReference type="EC" id="3.4.16.4" evidence="5"/>
<dbReference type="Gene3D" id="1.10.10.1230">
    <property type="entry name" value="Penicillin-binding protein, N-terminal non-catalytic domain, head sub-domain"/>
    <property type="match status" value="1"/>
</dbReference>
<keyword evidence="11" id="KW-0472">Membrane</keyword>
<feature type="domain" description="Penicillin-binding protein dimerisation" evidence="17">
    <location>
        <begin position="58"/>
        <end position="302"/>
    </location>
</feature>
<dbReference type="GO" id="GO:0071555">
    <property type="term" value="P:cell wall organization"/>
    <property type="evidence" value="ECO:0007669"/>
    <property type="project" value="UniProtKB-KW"/>
</dbReference>
<evidence type="ECO:0000256" key="8">
    <source>
        <dbReference type="ARBA" id="ARBA00022960"/>
    </source>
</evidence>
<dbReference type="Gene3D" id="3.40.710.10">
    <property type="entry name" value="DD-peptidase/beta-lactamase superfamily"/>
    <property type="match status" value="1"/>
</dbReference>
<comment type="caution">
    <text evidence="18">The sequence shown here is derived from an EMBL/GenBank/DDBJ whole genome shotgun (WGS) entry which is preliminary data.</text>
</comment>
<feature type="compositionally biased region" description="Basic and acidic residues" evidence="15">
    <location>
        <begin position="718"/>
        <end position="728"/>
    </location>
</feature>
<dbReference type="AlphaFoldDB" id="A0A800NFD2"/>
<dbReference type="Pfam" id="PF03717">
    <property type="entry name" value="PBP_dimer"/>
    <property type="match status" value="1"/>
</dbReference>
<feature type="compositionally biased region" description="Basic and acidic residues" evidence="15">
    <location>
        <begin position="692"/>
        <end position="709"/>
    </location>
</feature>
<comment type="catalytic activity">
    <reaction evidence="13">
        <text>Preferential cleavage: (Ac)2-L-Lys-D-Ala-|-D-Ala. Also transpeptidation of peptidyl-alanyl moieties that are N-acyl substituents of D-alanine.</text>
        <dbReference type="EC" id="3.4.16.4"/>
    </reaction>
</comment>
<evidence type="ECO:0000259" key="16">
    <source>
        <dbReference type="Pfam" id="PF00905"/>
    </source>
</evidence>
<evidence type="ECO:0000259" key="17">
    <source>
        <dbReference type="Pfam" id="PF03717"/>
    </source>
</evidence>
<accession>A0A800NFD2</accession>
<dbReference type="InterPro" id="IPR005311">
    <property type="entry name" value="PBP_dimer"/>
</dbReference>
<evidence type="ECO:0000256" key="2">
    <source>
        <dbReference type="ARBA" id="ARBA00004236"/>
    </source>
</evidence>
<keyword evidence="10" id="KW-1133">Transmembrane helix</keyword>
<gene>
    <name evidence="18" type="ORF">KIS1582_0669</name>
</gene>
<keyword evidence="9" id="KW-0573">Peptidoglycan synthesis</keyword>
<comment type="pathway">
    <text evidence="3">Cell wall biogenesis; peptidoglycan biosynthesis.</text>
</comment>
<dbReference type="GO" id="GO:0008360">
    <property type="term" value="P:regulation of cell shape"/>
    <property type="evidence" value="ECO:0007669"/>
    <property type="project" value="UniProtKB-KW"/>
</dbReference>